<dbReference type="PANTHER" id="PTHR30469:SF12">
    <property type="entry name" value="MULTIDRUG RESISTANCE PROTEIN MDTA"/>
    <property type="match status" value="1"/>
</dbReference>
<name>A0A5B9QKJ0_9BACT</name>
<dbReference type="GO" id="GO:1990281">
    <property type="term" value="C:efflux pump complex"/>
    <property type="evidence" value="ECO:0007669"/>
    <property type="project" value="TreeGrafter"/>
</dbReference>
<feature type="region of interest" description="Disordered" evidence="3">
    <location>
        <begin position="386"/>
        <end position="407"/>
    </location>
</feature>
<dbReference type="KEGG" id="bgok:Pr1d_49020"/>
<keyword evidence="4" id="KW-1133">Transmembrane helix</keyword>
<evidence type="ECO:0000256" key="2">
    <source>
        <dbReference type="SAM" id="Coils"/>
    </source>
</evidence>
<dbReference type="InterPro" id="IPR058624">
    <property type="entry name" value="MdtA-like_HH"/>
</dbReference>
<evidence type="ECO:0000256" key="4">
    <source>
        <dbReference type="SAM" id="Phobius"/>
    </source>
</evidence>
<feature type="transmembrane region" description="Helical" evidence="4">
    <location>
        <begin position="7"/>
        <end position="25"/>
    </location>
</feature>
<gene>
    <name evidence="6" type="primary">mdtA_3</name>
    <name evidence="6" type="ORF">Pr1d_49020</name>
</gene>
<dbReference type="Gene3D" id="2.40.50.100">
    <property type="match status" value="1"/>
</dbReference>
<sequence length="407" mass="44061">MRQSGGLLVRAVLPCTILLAGWIGYSKLAEQVEEKPTPAAEERTLRTKVEKLEVIDYPVVIKTHGVVQAHNRVTLAAEIAGAVTKVSPSFEAGAYFSKGEVLLEIDEQNYKTALAIAESRLLAAKSALKLANLNEERKLRLIKSNAVSQAEVEVASATREQAEADADLAATEVERAKLDLKRTKVLAPFDGRVQTKSIGLGQMTSPNSPLGEIFAVDFAEVRLPISARQREYLELPEFADDAPVEVVLQDAINEDSDASWRARIVRTEGVLDENSRELFAIARIDDPFGRNSDNPPLRIGQPVVASIEGVVLRDVIALPRAAVRQLDKIVLVDSSEKTLLPLSIDSIWSDAEHVIVSSSEIPTGKWLATTAMVFTPEGAKVDIIPDASPPESLAKCTSANDSESAAN</sequence>
<dbReference type="SUPFAM" id="SSF111369">
    <property type="entry name" value="HlyD-like secretion proteins"/>
    <property type="match status" value="1"/>
</dbReference>
<feature type="compositionally biased region" description="Polar residues" evidence="3">
    <location>
        <begin position="395"/>
        <end position="407"/>
    </location>
</feature>
<keyword evidence="2" id="KW-0175">Coiled coil</keyword>
<comment type="similarity">
    <text evidence="1">Belongs to the membrane fusion protein (MFP) (TC 8.A.1) family.</text>
</comment>
<evidence type="ECO:0000313" key="7">
    <source>
        <dbReference type="Proteomes" id="UP000323917"/>
    </source>
</evidence>
<organism evidence="6 7">
    <name type="scientific">Bythopirellula goksoeyrii</name>
    <dbReference type="NCBI Taxonomy" id="1400387"/>
    <lineage>
        <taxon>Bacteria</taxon>
        <taxon>Pseudomonadati</taxon>
        <taxon>Planctomycetota</taxon>
        <taxon>Planctomycetia</taxon>
        <taxon>Pirellulales</taxon>
        <taxon>Lacipirellulaceae</taxon>
        <taxon>Bythopirellula</taxon>
    </lineage>
</organism>
<dbReference type="OrthoDB" id="9781888at2"/>
<keyword evidence="4" id="KW-0812">Transmembrane</keyword>
<accession>A0A5B9QKJ0</accession>
<dbReference type="PANTHER" id="PTHR30469">
    <property type="entry name" value="MULTIDRUG RESISTANCE PROTEIN MDTA"/>
    <property type="match status" value="1"/>
</dbReference>
<evidence type="ECO:0000256" key="3">
    <source>
        <dbReference type="SAM" id="MobiDB-lite"/>
    </source>
</evidence>
<evidence type="ECO:0000256" key="1">
    <source>
        <dbReference type="ARBA" id="ARBA00009477"/>
    </source>
</evidence>
<dbReference type="EMBL" id="CP042913">
    <property type="protein sequence ID" value="QEG37556.1"/>
    <property type="molecule type" value="Genomic_DNA"/>
</dbReference>
<proteinExistence type="inferred from homology"/>
<dbReference type="Proteomes" id="UP000323917">
    <property type="component" value="Chromosome"/>
</dbReference>
<dbReference type="Gene3D" id="2.40.30.170">
    <property type="match status" value="1"/>
</dbReference>
<evidence type="ECO:0000313" key="6">
    <source>
        <dbReference type="EMBL" id="QEG37556.1"/>
    </source>
</evidence>
<dbReference type="Gene3D" id="1.10.287.470">
    <property type="entry name" value="Helix hairpin bin"/>
    <property type="match status" value="1"/>
</dbReference>
<keyword evidence="4" id="KW-0472">Membrane</keyword>
<dbReference type="Pfam" id="PF25876">
    <property type="entry name" value="HH_MFP_RND"/>
    <property type="match status" value="1"/>
</dbReference>
<dbReference type="InterPro" id="IPR006143">
    <property type="entry name" value="RND_pump_MFP"/>
</dbReference>
<dbReference type="GO" id="GO:0015562">
    <property type="term" value="F:efflux transmembrane transporter activity"/>
    <property type="evidence" value="ECO:0007669"/>
    <property type="project" value="TreeGrafter"/>
</dbReference>
<dbReference type="NCBIfam" id="TIGR01730">
    <property type="entry name" value="RND_mfp"/>
    <property type="match status" value="1"/>
</dbReference>
<dbReference type="AlphaFoldDB" id="A0A5B9QKJ0"/>
<protein>
    <submittedName>
        <fullName evidence="6">Multidrug resistance protein MdtA</fullName>
    </submittedName>
</protein>
<keyword evidence="7" id="KW-1185">Reference proteome</keyword>
<evidence type="ECO:0000259" key="5">
    <source>
        <dbReference type="Pfam" id="PF25876"/>
    </source>
</evidence>
<feature type="domain" description="Multidrug resistance protein MdtA-like alpha-helical hairpin" evidence="5">
    <location>
        <begin position="115"/>
        <end position="182"/>
    </location>
</feature>
<reference evidence="6 7" key="1">
    <citation type="submission" date="2019-08" db="EMBL/GenBank/DDBJ databases">
        <title>Deep-cultivation of Planctomycetes and their phenomic and genomic characterization uncovers novel biology.</title>
        <authorList>
            <person name="Wiegand S."/>
            <person name="Jogler M."/>
            <person name="Boedeker C."/>
            <person name="Pinto D."/>
            <person name="Vollmers J."/>
            <person name="Rivas-Marin E."/>
            <person name="Kohn T."/>
            <person name="Peeters S.H."/>
            <person name="Heuer A."/>
            <person name="Rast P."/>
            <person name="Oberbeckmann S."/>
            <person name="Bunk B."/>
            <person name="Jeske O."/>
            <person name="Meyerdierks A."/>
            <person name="Storesund J.E."/>
            <person name="Kallscheuer N."/>
            <person name="Luecker S."/>
            <person name="Lage O.M."/>
            <person name="Pohl T."/>
            <person name="Merkel B.J."/>
            <person name="Hornburger P."/>
            <person name="Mueller R.-W."/>
            <person name="Bruemmer F."/>
            <person name="Labrenz M."/>
            <person name="Spormann A.M."/>
            <person name="Op den Camp H."/>
            <person name="Overmann J."/>
            <person name="Amann R."/>
            <person name="Jetten M.S.M."/>
            <person name="Mascher T."/>
            <person name="Medema M.H."/>
            <person name="Devos D.P."/>
            <person name="Kaster A.-K."/>
            <person name="Ovreas L."/>
            <person name="Rohde M."/>
            <person name="Galperin M.Y."/>
            <person name="Jogler C."/>
        </authorList>
    </citation>
    <scope>NUCLEOTIDE SEQUENCE [LARGE SCALE GENOMIC DNA]</scope>
    <source>
        <strain evidence="6 7">Pr1d</strain>
    </source>
</reference>
<feature type="coiled-coil region" evidence="2">
    <location>
        <begin position="147"/>
        <end position="179"/>
    </location>
</feature>